<evidence type="ECO:0000256" key="1">
    <source>
        <dbReference type="ARBA" id="ARBA00003238"/>
    </source>
</evidence>
<gene>
    <name evidence="3" type="ORF">FC56_GL001246</name>
</gene>
<organism evidence="3 4">
    <name type="scientific">Lentilactobacillus senioris DSM 24302 = JCM 17472</name>
    <dbReference type="NCBI Taxonomy" id="1423802"/>
    <lineage>
        <taxon>Bacteria</taxon>
        <taxon>Bacillati</taxon>
        <taxon>Bacillota</taxon>
        <taxon>Bacilli</taxon>
        <taxon>Lactobacillales</taxon>
        <taxon>Lactobacillaceae</taxon>
        <taxon>Lentilactobacillus</taxon>
    </lineage>
</organism>
<comment type="function">
    <text evidence="1">May bind long-chain fatty acids, such as palmitate, and may play a role in lipid transport or fatty acid metabolism.</text>
</comment>
<dbReference type="NCBIfam" id="TIGR00762">
    <property type="entry name" value="DegV"/>
    <property type="match status" value="1"/>
</dbReference>
<comment type="caution">
    <text evidence="3">The sequence shown here is derived from an EMBL/GenBank/DDBJ whole genome shotgun (WGS) entry which is preliminary data.</text>
</comment>
<dbReference type="PANTHER" id="PTHR33434:SF2">
    <property type="entry name" value="FATTY ACID-BINDING PROTEIN TM_1468"/>
    <property type="match status" value="1"/>
</dbReference>
<proteinExistence type="predicted"/>
<evidence type="ECO:0000313" key="4">
    <source>
        <dbReference type="Proteomes" id="UP000051256"/>
    </source>
</evidence>
<dbReference type="PATRIC" id="fig|1423802.4.peg.1264"/>
<dbReference type="EMBL" id="AYZR01000004">
    <property type="protein sequence ID" value="KRM94294.1"/>
    <property type="molecule type" value="Genomic_DNA"/>
</dbReference>
<dbReference type="Gene3D" id="3.40.50.10170">
    <property type="match status" value="1"/>
</dbReference>
<keyword evidence="2" id="KW-0446">Lipid-binding</keyword>
<keyword evidence="4" id="KW-1185">Reference proteome</keyword>
<evidence type="ECO:0000313" key="3">
    <source>
        <dbReference type="EMBL" id="KRM94294.1"/>
    </source>
</evidence>
<dbReference type="InterPro" id="IPR050270">
    <property type="entry name" value="DegV_domain_contain"/>
</dbReference>
<dbReference type="Proteomes" id="UP000051256">
    <property type="component" value="Unassembled WGS sequence"/>
</dbReference>
<reference evidence="3 4" key="1">
    <citation type="journal article" date="2015" name="Genome Announc.">
        <title>Expanding the biotechnology potential of lactobacilli through comparative genomics of 213 strains and associated genera.</title>
        <authorList>
            <person name="Sun Z."/>
            <person name="Harris H.M."/>
            <person name="McCann A."/>
            <person name="Guo C."/>
            <person name="Argimon S."/>
            <person name="Zhang W."/>
            <person name="Yang X."/>
            <person name="Jeffery I.B."/>
            <person name="Cooney J.C."/>
            <person name="Kagawa T.F."/>
            <person name="Liu W."/>
            <person name="Song Y."/>
            <person name="Salvetti E."/>
            <person name="Wrobel A."/>
            <person name="Rasinkangas P."/>
            <person name="Parkhill J."/>
            <person name="Rea M.C."/>
            <person name="O'Sullivan O."/>
            <person name="Ritari J."/>
            <person name="Douillard F.P."/>
            <person name="Paul Ross R."/>
            <person name="Yang R."/>
            <person name="Briner A.E."/>
            <person name="Felis G.E."/>
            <person name="de Vos W.M."/>
            <person name="Barrangou R."/>
            <person name="Klaenhammer T.R."/>
            <person name="Caufield P.W."/>
            <person name="Cui Y."/>
            <person name="Zhang H."/>
            <person name="O'Toole P.W."/>
        </authorList>
    </citation>
    <scope>NUCLEOTIDE SEQUENCE [LARGE SCALE GENOMIC DNA]</scope>
    <source>
        <strain evidence="3 4">DSM 24302</strain>
    </source>
</reference>
<dbReference type="PROSITE" id="PS51482">
    <property type="entry name" value="DEGV"/>
    <property type="match status" value="1"/>
</dbReference>
<dbReference type="InterPro" id="IPR003797">
    <property type="entry name" value="DegV"/>
</dbReference>
<sequence>MSKIAIVTDSTATLSPAEVEAFGNVFVVPITFMINNNVYPEGIGMSNDEFYAKLPTLDKLPTTAPPTPQIMLSLYDDLVKKGYDQIISIHLTAGITGFVNNLRMFTRNYQDAEIVVYDSHMALSPMGYQVKIAAAMANEGVPLDHIINTLNQLRDSMGVYFVVDDLKNLVTGGRLSKTGALAGGLLKIKPILTLSEDTHEIIPIGKIRTIKKALVDIEERFKTVYEQRTHPLHVMLMGTNNEPAVKKWEADFKSRFPDVSTEVDQIGPVIGTHVGNNAFALAWINEM</sequence>
<dbReference type="GO" id="GO:0008289">
    <property type="term" value="F:lipid binding"/>
    <property type="evidence" value="ECO:0007669"/>
    <property type="project" value="UniProtKB-KW"/>
</dbReference>
<dbReference type="Pfam" id="PF02645">
    <property type="entry name" value="DegV"/>
    <property type="match status" value="1"/>
</dbReference>
<name>A0A0R2D249_9LACO</name>
<dbReference type="InterPro" id="IPR043168">
    <property type="entry name" value="DegV_C"/>
</dbReference>
<dbReference type="STRING" id="1423802.FC56_GL001246"/>
<protein>
    <submittedName>
        <fullName evidence="3">DegV family protein</fullName>
    </submittedName>
</protein>
<dbReference type="RefSeq" id="WP_056977450.1">
    <property type="nucleotide sequence ID" value="NZ_AYZR01000004.1"/>
</dbReference>
<evidence type="ECO:0000256" key="2">
    <source>
        <dbReference type="ARBA" id="ARBA00023121"/>
    </source>
</evidence>
<dbReference type="Gene3D" id="3.30.1180.10">
    <property type="match status" value="1"/>
</dbReference>
<dbReference type="PANTHER" id="PTHR33434">
    <property type="entry name" value="DEGV DOMAIN-CONTAINING PROTEIN DR_1986-RELATED"/>
    <property type="match status" value="1"/>
</dbReference>
<dbReference type="SUPFAM" id="SSF82549">
    <property type="entry name" value="DAK1/DegV-like"/>
    <property type="match status" value="1"/>
</dbReference>
<accession>A0A0R2D249</accession>
<dbReference type="AlphaFoldDB" id="A0A0R2D249"/>